<organism evidence="2 3">
    <name type="scientific">Dentiscutata erythropus</name>
    <dbReference type="NCBI Taxonomy" id="1348616"/>
    <lineage>
        <taxon>Eukaryota</taxon>
        <taxon>Fungi</taxon>
        <taxon>Fungi incertae sedis</taxon>
        <taxon>Mucoromycota</taxon>
        <taxon>Glomeromycotina</taxon>
        <taxon>Glomeromycetes</taxon>
        <taxon>Diversisporales</taxon>
        <taxon>Gigasporaceae</taxon>
        <taxon>Dentiscutata</taxon>
    </lineage>
</organism>
<evidence type="ECO:0000313" key="2">
    <source>
        <dbReference type="EMBL" id="CAG8764979.1"/>
    </source>
</evidence>
<sequence length="63" mass="7428">MKELSGNETGNQDEYIMLLTNTISELQQRVEEQKQKISELKNQINGYCEEIIRLNDLNQEKIE</sequence>
<dbReference type="Gene3D" id="1.20.5.50">
    <property type="match status" value="1"/>
</dbReference>
<reference evidence="2" key="1">
    <citation type="submission" date="2021-06" db="EMBL/GenBank/DDBJ databases">
        <authorList>
            <person name="Kallberg Y."/>
            <person name="Tangrot J."/>
            <person name="Rosling A."/>
        </authorList>
    </citation>
    <scope>NUCLEOTIDE SEQUENCE</scope>
    <source>
        <strain evidence="2">MA453B</strain>
    </source>
</reference>
<keyword evidence="1" id="KW-0175">Coiled coil</keyword>
<comment type="caution">
    <text evidence="2">The sequence shown here is derived from an EMBL/GenBank/DDBJ whole genome shotgun (WGS) entry which is preliminary data.</text>
</comment>
<feature type="coiled-coil region" evidence="1">
    <location>
        <begin position="16"/>
        <end position="57"/>
    </location>
</feature>
<evidence type="ECO:0000256" key="1">
    <source>
        <dbReference type="SAM" id="Coils"/>
    </source>
</evidence>
<proteinExistence type="predicted"/>
<dbReference type="AlphaFoldDB" id="A0A9N9J5N8"/>
<accession>A0A9N9J5N8</accession>
<feature type="non-terminal residue" evidence="2">
    <location>
        <position position="63"/>
    </location>
</feature>
<keyword evidence="3" id="KW-1185">Reference proteome</keyword>
<dbReference type="OrthoDB" id="10414610at2759"/>
<gene>
    <name evidence="2" type="ORF">DERYTH_LOCUS18159</name>
</gene>
<evidence type="ECO:0000313" key="3">
    <source>
        <dbReference type="Proteomes" id="UP000789405"/>
    </source>
</evidence>
<dbReference type="EMBL" id="CAJVPY010018033">
    <property type="protein sequence ID" value="CAG8764979.1"/>
    <property type="molecule type" value="Genomic_DNA"/>
</dbReference>
<protein>
    <submittedName>
        <fullName evidence="2">26126_t:CDS:1</fullName>
    </submittedName>
</protein>
<name>A0A9N9J5N8_9GLOM</name>
<dbReference type="Proteomes" id="UP000789405">
    <property type="component" value="Unassembled WGS sequence"/>
</dbReference>